<organism evidence="2">
    <name type="scientific">uncultured Acidobacteria bacterium HF0770_27F21</name>
    <dbReference type="NCBI Taxonomy" id="710730"/>
    <lineage>
        <taxon>Bacteria</taxon>
        <taxon>Pseudomonadati</taxon>
        <taxon>Acidobacteriota</taxon>
        <taxon>environmental samples</taxon>
    </lineage>
</organism>
<sequence length="755" mass="85174">MKQPKNPCGVEAQTDDLLTMTVRLGFIAGLVCSLLTAGSVATATLAQQGAVAADLDAFEKVDLDTLDKKYRDFYDSVEVILTPDEEKVFERLGSDFQRDEFMERFWRVRDPSPGTSRNEYKEEYEERLEYVEFHFGRGEPGPGRKSERGRMYLLLGEPMNIKSLPYEQQTYPIEIWWYHANPKLGIPPFFYLAFFKRHGAGKFRLYSPMVDGPMALLNPAGKENVRQIQSHETRYMAQMEGEIGAAIDVLTYIDVELAQVALSLIPGDYGAQMGYGSMRSQMMIGSIEMIPEKIMPTAAWAYPILTGIVEADVRFESLPIKAQAVALLDPSGLPFIHYALLTEGSRLNLSNYEDTWYVTFQVAGTVIDDQNRIITSVKGVDGSSIKTLQADLDEEQARDMRSGPLLHLDRLPVVAGSYDFELALENNVSREYGRASFSIDVPAPWPEVLRSSRPLLLWAIADNQQYDPYSEHYPFQVGQYNFIPSLEPVFKPSQGLLIFQQVYMPRGHEDRIQATYRLSDDSGALIDRTEYIKPVDADHNGTINHIARIGLEDVPEGEYELFVDLEGDNRSGTTQTVTVALDADESAHLHMNAGPPPTDPWVAFDRAQQLRTLAQIDDAIEVLQPALERVDDEKIRELQIGLLMEAERYQDLEALLMPLQREHPNETEILMALAAVNSRMGNNRQAIRWYERVRLATRPEESIEVLNPLASAYFGDGNNEKAREMLEKSLTVNPDQPEIQRLLDQALGKGGNSSR</sequence>
<dbReference type="Pfam" id="PF13429">
    <property type="entry name" value="TPR_15"/>
    <property type="match status" value="1"/>
</dbReference>
<reference evidence="2" key="1">
    <citation type="journal article" date="2011" name="Environ. Microbiol.">
        <title>Time-series analyses of Monterey Bay coastal microbial picoplankton using a 'genome proxy' microarray.</title>
        <authorList>
            <person name="Rich V.I."/>
            <person name="Pham V.D."/>
            <person name="Eppley J."/>
            <person name="Shi Y."/>
            <person name="DeLong E.F."/>
        </authorList>
    </citation>
    <scope>NUCLEOTIDE SEQUENCE</scope>
</reference>
<dbReference type="EMBL" id="GU474926">
    <property type="protein sequence ID" value="ADI19568.1"/>
    <property type="molecule type" value="Genomic_DNA"/>
</dbReference>
<evidence type="ECO:0000313" key="2">
    <source>
        <dbReference type="EMBL" id="ADI19568.1"/>
    </source>
</evidence>
<dbReference type="InterPro" id="IPR019734">
    <property type="entry name" value="TPR_rpt"/>
</dbReference>
<dbReference type="SUPFAM" id="SSF48452">
    <property type="entry name" value="TPR-like"/>
    <property type="match status" value="1"/>
</dbReference>
<proteinExistence type="predicted"/>
<dbReference type="NCBIfam" id="TIGR04514">
    <property type="entry name" value="GWxTD_dom"/>
    <property type="match status" value="1"/>
</dbReference>
<dbReference type="InterPro" id="IPR011990">
    <property type="entry name" value="TPR-like_helical_dom_sf"/>
</dbReference>
<dbReference type="PROSITE" id="PS50005">
    <property type="entry name" value="TPR"/>
    <property type="match status" value="1"/>
</dbReference>
<evidence type="ECO:0000256" key="1">
    <source>
        <dbReference type="PROSITE-ProRule" id="PRU00339"/>
    </source>
</evidence>
<keyword evidence="1" id="KW-0802">TPR repeat</keyword>
<dbReference type="InterPro" id="IPR030959">
    <property type="entry name" value="GWxTD_dom"/>
</dbReference>
<dbReference type="Gene3D" id="1.25.40.10">
    <property type="entry name" value="Tetratricopeptide repeat domain"/>
    <property type="match status" value="1"/>
</dbReference>
<feature type="repeat" description="TPR" evidence="1">
    <location>
        <begin position="703"/>
        <end position="736"/>
    </location>
</feature>
<protein>
    <submittedName>
        <fullName evidence="2">Uncharacterized protein</fullName>
    </submittedName>
</protein>
<accession>E0XYS7</accession>
<name>E0XYS7_9BACT</name>
<dbReference type="AlphaFoldDB" id="E0XYS7"/>